<dbReference type="Proteomes" id="UP000050482">
    <property type="component" value="Unassembled WGS sequence"/>
</dbReference>
<evidence type="ECO:0000313" key="2">
    <source>
        <dbReference type="Proteomes" id="UP000050482"/>
    </source>
</evidence>
<gene>
    <name evidence="1" type="ORF">AN477_05335</name>
</gene>
<name>A0A0P9CPT1_9BACL</name>
<comment type="caution">
    <text evidence="1">The sequence shown here is derived from an EMBL/GenBank/DDBJ whole genome shotgun (WGS) entry which is preliminary data.</text>
</comment>
<dbReference type="PATRIC" id="fig|471514.4.peg.4347"/>
<keyword evidence="2" id="KW-1185">Reference proteome</keyword>
<evidence type="ECO:0000313" key="1">
    <source>
        <dbReference type="EMBL" id="KPV44836.1"/>
    </source>
</evidence>
<proteinExistence type="predicted"/>
<dbReference type="RefSeq" id="WP_054968146.1">
    <property type="nucleotide sequence ID" value="NZ_LJCO01000021.1"/>
</dbReference>
<sequence length="223" mass="24795">MAFTNIQKNNCVNVLYYEGKKILNHNGKVYKRGNTNNWVILRHYNPTENGGLSLNYLCFYMGTKPNPILPKGITVTSWKKLVTAPRLTPGLGLSTVQPPITTPPKNATKYVKSGDCFGVSFLTVQTVSGKGVTGTKYDSRNGRFLYAVRYDNKVVWYLSEGKVGSSIKSIVYMHWNTSPGKTAPSFATNKNINNYWIPQMVTKTEGTTDTIALSQVKKIPDAL</sequence>
<protein>
    <submittedName>
        <fullName evidence="1">Uncharacterized protein</fullName>
    </submittedName>
</protein>
<accession>A0A0P9CPT1</accession>
<organism evidence="1 2">
    <name type="scientific">Alicyclobacillus ferrooxydans</name>
    <dbReference type="NCBI Taxonomy" id="471514"/>
    <lineage>
        <taxon>Bacteria</taxon>
        <taxon>Bacillati</taxon>
        <taxon>Bacillota</taxon>
        <taxon>Bacilli</taxon>
        <taxon>Bacillales</taxon>
        <taxon>Alicyclobacillaceae</taxon>
        <taxon>Alicyclobacillus</taxon>
    </lineage>
</organism>
<dbReference type="EMBL" id="LJCO01000021">
    <property type="protein sequence ID" value="KPV44836.1"/>
    <property type="molecule type" value="Genomic_DNA"/>
</dbReference>
<reference evidence="1 2" key="1">
    <citation type="submission" date="2015-09" db="EMBL/GenBank/DDBJ databases">
        <title>Draft genome sequence of Alicyclobacillus ferrooxydans DSM 22381.</title>
        <authorList>
            <person name="Hemp J."/>
        </authorList>
    </citation>
    <scope>NUCLEOTIDE SEQUENCE [LARGE SCALE GENOMIC DNA]</scope>
    <source>
        <strain evidence="1 2">TC-34</strain>
    </source>
</reference>
<dbReference type="AlphaFoldDB" id="A0A0P9CPT1"/>